<dbReference type="Proteomes" id="UP000594261">
    <property type="component" value="Chromosome 9"/>
</dbReference>
<dbReference type="Gramene" id="QL09p024519:mrna">
    <property type="protein sequence ID" value="QL09p024519:mrna"/>
    <property type="gene ID" value="QL09p024519"/>
</dbReference>
<evidence type="ECO:0000256" key="13">
    <source>
        <dbReference type="ARBA" id="ARBA00022989"/>
    </source>
</evidence>
<dbReference type="InterPro" id="IPR057992">
    <property type="entry name" value="TPR_SYVN1_N"/>
</dbReference>
<dbReference type="GO" id="GO:0036503">
    <property type="term" value="P:ERAD pathway"/>
    <property type="evidence" value="ECO:0007669"/>
    <property type="project" value="TreeGrafter"/>
</dbReference>
<comment type="similarity">
    <text evidence="4">Belongs to the HRD1 family.</text>
</comment>
<feature type="transmembrane region" description="Helical" evidence="17">
    <location>
        <begin position="43"/>
        <end position="60"/>
    </location>
</feature>
<evidence type="ECO:0000256" key="2">
    <source>
        <dbReference type="ARBA" id="ARBA00004477"/>
    </source>
</evidence>
<dbReference type="Pfam" id="PF25563">
    <property type="entry name" value="TPR_SYVN1_N"/>
    <property type="match status" value="1"/>
</dbReference>
<dbReference type="InterPro" id="IPR050731">
    <property type="entry name" value="HRD1_E3_ubiq-ligases"/>
</dbReference>
<feature type="transmembrane region" description="Helical" evidence="17">
    <location>
        <begin position="225"/>
        <end position="246"/>
    </location>
</feature>
<evidence type="ECO:0000256" key="10">
    <source>
        <dbReference type="ARBA" id="ARBA00022786"/>
    </source>
</evidence>
<dbReference type="GO" id="GO:0061630">
    <property type="term" value="F:ubiquitin protein ligase activity"/>
    <property type="evidence" value="ECO:0007669"/>
    <property type="project" value="UniProtKB-EC"/>
</dbReference>
<dbReference type="InterPro" id="IPR058051">
    <property type="entry name" value="Znf_RING_synoviolin"/>
</dbReference>
<dbReference type="EMBL" id="LRBV02000009">
    <property type="status" value="NOT_ANNOTATED_CDS"/>
    <property type="molecule type" value="Genomic_DNA"/>
</dbReference>
<feature type="compositionally biased region" description="Basic and acidic residues" evidence="16">
    <location>
        <begin position="631"/>
        <end position="641"/>
    </location>
</feature>
<dbReference type="Pfam" id="PF13639">
    <property type="entry name" value="zf-RING_2"/>
    <property type="match status" value="1"/>
</dbReference>
<feature type="transmembrane region" description="Helical" evidence="17">
    <location>
        <begin position="99"/>
        <end position="119"/>
    </location>
</feature>
<evidence type="ECO:0000256" key="3">
    <source>
        <dbReference type="ARBA" id="ARBA00004906"/>
    </source>
</evidence>
<dbReference type="PANTHER" id="PTHR22763:SF184">
    <property type="entry name" value="E3 UBIQUITIN-PROTEIN LIGASE SYNOVIOLIN"/>
    <property type="match status" value="1"/>
</dbReference>
<keyword evidence="12" id="KW-0862">Zinc</keyword>
<name>A0A7N2MIV9_QUELO</name>
<keyword evidence="7 17" id="KW-0812">Transmembrane</keyword>
<dbReference type="OMA" id="TSNMNEC"/>
<dbReference type="EC" id="2.3.2.27" evidence="5"/>
<dbReference type="PANTHER" id="PTHR22763">
    <property type="entry name" value="RING ZINC FINGER PROTEIN"/>
    <property type="match status" value="1"/>
</dbReference>
<dbReference type="Gene3D" id="3.30.40.10">
    <property type="entry name" value="Zinc/RING finger domain, C3HC4 (zinc finger)"/>
    <property type="match status" value="1"/>
</dbReference>
<proteinExistence type="inferred from homology"/>
<evidence type="ECO:0000313" key="20">
    <source>
        <dbReference type="Proteomes" id="UP000594261"/>
    </source>
</evidence>
<evidence type="ECO:0000256" key="4">
    <source>
        <dbReference type="ARBA" id="ARBA00010089"/>
    </source>
</evidence>
<dbReference type="GO" id="GO:0005789">
    <property type="term" value="C:endoplasmic reticulum membrane"/>
    <property type="evidence" value="ECO:0007669"/>
    <property type="project" value="UniProtKB-SubCell"/>
</dbReference>
<accession>A0A7N2MIV9</accession>
<dbReference type="SUPFAM" id="SSF57850">
    <property type="entry name" value="RING/U-box"/>
    <property type="match status" value="1"/>
</dbReference>
<dbReference type="CDD" id="cd16479">
    <property type="entry name" value="RING-H2_synoviolin"/>
    <property type="match status" value="1"/>
</dbReference>
<dbReference type="InterPro" id="IPR001841">
    <property type="entry name" value="Znf_RING"/>
</dbReference>
<dbReference type="FunCoup" id="A0A7N2MIV9">
    <property type="interactions" value="2604"/>
</dbReference>
<evidence type="ECO:0000256" key="6">
    <source>
        <dbReference type="ARBA" id="ARBA00022679"/>
    </source>
</evidence>
<feature type="domain" description="RING-type" evidence="18">
    <location>
        <begin position="292"/>
        <end position="330"/>
    </location>
</feature>
<keyword evidence="10" id="KW-0833">Ubl conjugation pathway</keyword>
<evidence type="ECO:0000256" key="14">
    <source>
        <dbReference type="ARBA" id="ARBA00023136"/>
    </source>
</evidence>
<dbReference type="AlphaFoldDB" id="A0A7N2MIV9"/>
<keyword evidence="6" id="KW-0808">Transferase</keyword>
<comment type="catalytic activity">
    <reaction evidence="1">
        <text>S-ubiquitinyl-[E2 ubiquitin-conjugating enzyme]-L-cysteine + [acceptor protein]-L-lysine = [E2 ubiquitin-conjugating enzyme]-L-cysteine + N(6)-ubiquitinyl-[acceptor protein]-L-lysine.</text>
        <dbReference type="EC" id="2.3.2.27"/>
    </reaction>
</comment>
<feature type="region of interest" description="Disordered" evidence="16">
    <location>
        <begin position="604"/>
        <end position="641"/>
    </location>
</feature>
<evidence type="ECO:0000256" key="9">
    <source>
        <dbReference type="ARBA" id="ARBA00022771"/>
    </source>
</evidence>
<dbReference type="SMART" id="SM00184">
    <property type="entry name" value="RING"/>
    <property type="match status" value="1"/>
</dbReference>
<evidence type="ECO:0000256" key="12">
    <source>
        <dbReference type="ARBA" id="ARBA00022833"/>
    </source>
</evidence>
<reference evidence="19" key="2">
    <citation type="submission" date="2021-01" db="UniProtKB">
        <authorList>
            <consortium name="EnsemblPlants"/>
        </authorList>
    </citation>
    <scope>IDENTIFICATION</scope>
</reference>
<sequence>MMKLHTYAGLSLIATLAVIYHAFNSRGQFYPAMVYLSTSKISLVLLLNMGLVIMCILWQLTKRVFLGSLREAEVERLNEQSWREVMEILFAITIFRQDFSVTFLAMVTALLLIKALHWLAQKRVEYIETTPSVPMLSHIRIVSFLGFLLLLDSLFLYSNIKYLIETRHASVSLFFSFEYMILATTTVSTFVKYVFYVSDMLMEGQWEKKPVYTFYLELIRDLLHLSMYLCFFLVIFMHYGVPLHLIRELYETFRNFKIRIADYIRYRKITSNMNDRFPDATPEELNASDATCIICREEMTTAKKLICGHLFHVHCLRSWLERQHTCPTCRALVVPPENGTTTAGGHGSRADINQQEAFLEFYWLSRSKDSSVAEVMGWFAGRFHWNVQFRRPPQDWEEEAFDRFMGLVYSSTVRGFGPDKRLYLGGMASALQRLQKDLCALGTAMGSTSAQGSVGNGPVGDNLSQHQARLQAAAAAASIYEKSYVYPSANSLVWSPGYAVLPQVQKTSADSTNTESSGPAFIGQPQQQFAIPGGPSNLPFPQSPHCIFVPFQTPGANVNYGDRFGSNLNIPDSQLEAQKKFLSNQIEVMQNQLRLLQKPKVEENLDIGPTSSSDSKGKNVAASTSSSVSDCGRHGETEIDK</sequence>
<evidence type="ECO:0000259" key="18">
    <source>
        <dbReference type="PROSITE" id="PS50089"/>
    </source>
</evidence>
<dbReference type="GO" id="GO:0043161">
    <property type="term" value="P:proteasome-mediated ubiquitin-dependent protein catabolic process"/>
    <property type="evidence" value="ECO:0007669"/>
    <property type="project" value="TreeGrafter"/>
</dbReference>
<feature type="transmembrane region" description="Helical" evidence="17">
    <location>
        <begin position="169"/>
        <end position="195"/>
    </location>
</feature>
<protein>
    <recommendedName>
        <fullName evidence="5">RING-type E3 ubiquitin transferase</fullName>
        <ecNumber evidence="5">2.3.2.27</ecNumber>
    </recommendedName>
</protein>
<evidence type="ECO:0000256" key="15">
    <source>
        <dbReference type="PROSITE-ProRule" id="PRU00175"/>
    </source>
</evidence>
<evidence type="ECO:0000256" key="5">
    <source>
        <dbReference type="ARBA" id="ARBA00012483"/>
    </source>
</evidence>
<evidence type="ECO:0000256" key="7">
    <source>
        <dbReference type="ARBA" id="ARBA00022692"/>
    </source>
</evidence>
<dbReference type="EnsemblPlants" id="QL09p024519:mrna">
    <property type="protein sequence ID" value="QL09p024519:mrna"/>
    <property type="gene ID" value="QL09p024519"/>
</dbReference>
<comment type="subcellular location">
    <subcellularLocation>
        <location evidence="2">Endoplasmic reticulum membrane</location>
        <topology evidence="2">Multi-pass membrane protein</topology>
    </subcellularLocation>
</comment>
<feature type="transmembrane region" description="Helical" evidence="17">
    <location>
        <begin position="139"/>
        <end position="157"/>
    </location>
</feature>
<keyword evidence="9 15" id="KW-0863">Zinc-finger</keyword>
<organism evidence="19 20">
    <name type="scientific">Quercus lobata</name>
    <name type="common">Valley oak</name>
    <dbReference type="NCBI Taxonomy" id="97700"/>
    <lineage>
        <taxon>Eukaryota</taxon>
        <taxon>Viridiplantae</taxon>
        <taxon>Streptophyta</taxon>
        <taxon>Embryophyta</taxon>
        <taxon>Tracheophyta</taxon>
        <taxon>Spermatophyta</taxon>
        <taxon>Magnoliopsida</taxon>
        <taxon>eudicotyledons</taxon>
        <taxon>Gunneridae</taxon>
        <taxon>Pentapetalae</taxon>
        <taxon>rosids</taxon>
        <taxon>fabids</taxon>
        <taxon>Fagales</taxon>
        <taxon>Fagaceae</taxon>
        <taxon>Quercus</taxon>
    </lineage>
</organism>
<evidence type="ECO:0000256" key="8">
    <source>
        <dbReference type="ARBA" id="ARBA00022723"/>
    </source>
</evidence>
<keyword evidence="20" id="KW-1185">Reference proteome</keyword>
<keyword evidence="13 17" id="KW-1133">Transmembrane helix</keyword>
<dbReference type="GO" id="GO:0008270">
    <property type="term" value="F:zinc ion binding"/>
    <property type="evidence" value="ECO:0007669"/>
    <property type="project" value="UniProtKB-KW"/>
</dbReference>
<keyword evidence="14 17" id="KW-0472">Membrane</keyword>
<dbReference type="PROSITE" id="PS50089">
    <property type="entry name" value="ZF_RING_2"/>
    <property type="match status" value="1"/>
</dbReference>
<evidence type="ECO:0000256" key="16">
    <source>
        <dbReference type="SAM" id="MobiDB-lite"/>
    </source>
</evidence>
<dbReference type="InParanoid" id="A0A7N2MIV9"/>
<dbReference type="FunFam" id="3.30.40.10:FF:000194">
    <property type="entry name" value="ERAD-associated E3 ubiquitin-protein ligase HRD1A"/>
    <property type="match status" value="1"/>
</dbReference>
<reference evidence="19 20" key="1">
    <citation type="journal article" date="2016" name="G3 (Bethesda)">
        <title>First Draft Assembly and Annotation of the Genome of a California Endemic Oak Quercus lobata Nee (Fagaceae).</title>
        <authorList>
            <person name="Sork V.L."/>
            <person name="Fitz-Gibbon S.T."/>
            <person name="Puiu D."/>
            <person name="Crepeau M."/>
            <person name="Gugger P.F."/>
            <person name="Sherman R."/>
            <person name="Stevens K."/>
            <person name="Langley C.H."/>
            <person name="Pellegrini M."/>
            <person name="Salzberg S.L."/>
        </authorList>
    </citation>
    <scope>NUCLEOTIDE SEQUENCE [LARGE SCALE GENOMIC DNA]</scope>
    <source>
        <strain evidence="19 20">cv. SW786</strain>
    </source>
</reference>
<evidence type="ECO:0000256" key="11">
    <source>
        <dbReference type="ARBA" id="ARBA00022824"/>
    </source>
</evidence>
<dbReference type="InterPro" id="IPR013083">
    <property type="entry name" value="Znf_RING/FYVE/PHD"/>
</dbReference>
<evidence type="ECO:0000256" key="1">
    <source>
        <dbReference type="ARBA" id="ARBA00000900"/>
    </source>
</evidence>
<comment type="pathway">
    <text evidence="3">Protein modification; protein ubiquitination.</text>
</comment>
<keyword evidence="11" id="KW-0256">Endoplasmic reticulum</keyword>
<evidence type="ECO:0000313" key="19">
    <source>
        <dbReference type="EnsemblPlants" id="QL09p024519:mrna"/>
    </source>
</evidence>
<evidence type="ECO:0000256" key="17">
    <source>
        <dbReference type="SAM" id="Phobius"/>
    </source>
</evidence>
<keyword evidence="8" id="KW-0479">Metal-binding</keyword>